<evidence type="ECO:0000259" key="1">
    <source>
        <dbReference type="PROSITE" id="PS51286"/>
    </source>
</evidence>
<gene>
    <name evidence="2" type="ORF">FWK35_00003923</name>
</gene>
<protein>
    <recommendedName>
        <fullName evidence="1">RAP domain-containing protein</fullName>
    </recommendedName>
</protein>
<feature type="domain" description="RAP" evidence="1">
    <location>
        <begin position="595"/>
        <end position="652"/>
    </location>
</feature>
<name>A0A6G0ZIB4_APHCR</name>
<dbReference type="PROSITE" id="PS51286">
    <property type="entry name" value="RAP"/>
    <property type="match status" value="1"/>
</dbReference>
<dbReference type="AlphaFoldDB" id="A0A6G0ZIB4"/>
<accession>A0A6G0ZIB4</accession>
<evidence type="ECO:0000313" key="3">
    <source>
        <dbReference type="Proteomes" id="UP000478052"/>
    </source>
</evidence>
<evidence type="ECO:0000313" key="2">
    <source>
        <dbReference type="EMBL" id="KAF0770847.1"/>
    </source>
</evidence>
<reference evidence="2 3" key="1">
    <citation type="submission" date="2019-08" db="EMBL/GenBank/DDBJ databases">
        <title>Whole genome of Aphis craccivora.</title>
        <authorList>
            <person name="Voronova N.V."/>
            <person name="Shulinski R.S."/>
            <person name="Bandarenka Y.V."/>
            <person name="Zhorov D.G."/>
            <person name="Warner D."/>
        </authorList>
    </citation>
    <scope>NUCLEOTIDE SEQUENCE [LARGE SCALE GENOMIC DNA]</scope>
    <source>
        <strain evidence="2">180601</strain>
        <tissue evidence="2">Whole Body</tissue>
    </source>
</reference>
<dbReference type="InterPro" id="IPR013584">
    <property type="entry name" value="RAP"/>
</dbReference>
<sequence>MIGCKFTMNKISKYVQYLRQIHISSNIFWHQHSIKQKHQFSTNTNSLFLNFSPNFIQIRKFSNTINQPGVSDIATTNDVLISSIKNAKETSDVLQMLRLHSTVMSAPQHLQALNSLFLLQKSKSASSAKDMLCIVITNISKEELIRRPEFTAMCRKIQNYSRNLDLNDVMNSVKCLSYLGVSVNSNIMQMLLQLISKMINDMSLQQITFLHFLLKELPSCPLVDALKLALPIVFETQIQYKLEDNLYWQVEFLNYIAKHGLSQETFDFVMTRIIRNIDQISPKIVQSLLLCLYYKNYSTEKYIDLINRCLQYYMNHLEYIADFSDIDAILLRMINKYSTDSELFYNEEFINKVVEFMTKNEESFENLAFILKKLNRIGYVHRGLLDNMTNKLTSRYDILENMKFGVLLSYIAACANANYIPPGFDELKPLILTRLNIQKDVLELPWLLVTFDLAVLDVWSEELLERVFSRDFLYGFLKRSDNIHDYIMLLKLYQASKTLFPGSYKGSLPPQEIIEKAVKLYQHNINDFPLKAALEHGLGGSDYVLTGVRSKLGHFIDHLVVMRSGGYPVAIKNEIKDNKSLLLEDIVGASDNFAIAILLYRPNSYVINLNCLRGPHMLTNKTIEALGLVVLPISLDVWDGLIDYEKIPYIMRELKSKADHNLTIE</sequence>
<proteinExistence type="predicted"/>
<comment type="caution">
    <text evidence="2">The sequence shown here is derived from an EMBL/GenBank/DDBJ whole genome shotgun (WGS) entry which is preliminary data.</text>
</comment>
<dbReference type="EMBL" id="VUJU01000378">
    <property type="protein sequence ID" value="KAF0770847.1"/>
    <property type="molecule type" value="Genomic_DNA"/>
</dbReference>
<organism evidence="2 3">
    <name type="scientific">Aphis craccivora</name>
    <name type="common">Cowpea aphid</name>
    <dbReference type="NCBI Taxonomy" id="307492"/>
    <lineage>
        <taxon>Eukaryota</taxon>
        <taxon>Metazoa</taxon>
        <taxon>Ecdysozoa</taxon>
        <taxon>Arthropoda</taxon>
        <taxon>Hexapoda</taxon>
        <taxon>Insecta</taxon>
        <taxon>Pterygota</taxon>
        <taxon>Neoptera</taxon>
        <taxon>Paraneoptera</taxon>
        <taxon>Hemiptera</taxon>
        <taxon>Sternorrhyncha</taxon>
        <taxon>Aphidomorpha</taxon>
        <taxon>Aphidoidea</taxon>
        <taxon>Aphididae</taxon>
        <taxon>Aphidini</taxon>
        <taxon>Aphis</taxon>
        <taxon>Aphis</taxon>
    </lineage>
</organism>
<dbReference type="Proteomes" id="UP000478052">
    <property type="component" value="Unassembled WGS sequence"/>
</dbReference>
<keyword evidence="3" id="KW-1185">Reference proteome</keyword>
<dbReference type="OrthoDB" id="443524at2759"/>